<organism evidence="1 2">
    <name type="scientific">Aspergillus bertholletiae</name>
    <dbReference type="NCBI Taxonomy" id="1226010"/>
    <lineage>
        <taxon>Eukaryota</taxon>
        <taxon>Fungi</taxon>
        <taxon>Dikarya</taxon>
        <taxon>Ascomycota</taxon>
        <taxon>Pezizomycotina</taxon>
        <taxon>Eurotiomycetes</taxon>
        <taxon>Eurotiomycetidae</taxon>
        <taxon>Eurotiales</taxon>
        <taxon>Aspergillaceae</taxon>
        <taxon>Aspergillus</taxon>
        <taxon>Aspergillus subgen. Circumdati</taxon>
    </lineage>
</organism>
<keyword evidence="2" id="KW-1185">Reference proteome</keyword>
<sequence length="68" mass="7818">MGLQPTRLCSKVAIGNLVCWEHETLLLHVEPTRYYCRPTRVPENLQGFIPLPHAYICRQLVQAVFALL</sequence>
<dbReference type="AlphaFoldDB" id="A0A5N7BK38"/>
<gene>
    <name evidence="1" type="ORF">BDV26DRAFT_254466</name>
</gene>
<dbReference type="Proteomes" id="UP000326198">
    <property type="component" value="Unassembled WGS sequence"/>
</dbReference>
<dbReference type="EMBL" id="ML736165">
    <property type="protein sequence ID" value="KAE8382135.1"/>
    <property type="molecule type" value="Genomic_DNA"/>
</dbReference>
<protein>
    <submittedName>
        <fullName evidence="1">Uncharacterized protein</fullName>
    </submittedName>
</protein>
<evidence type="ECO:0000313" key="2">
    <source>
        <dbReference type="Proteomes" id="UP000326198"/>
    </source>
</evidence>
<evidence type="ECO:0000313" key="1">
    <source>
        <dbReference type="EMBL" id="KAE8382135.1"/>
    </source>
</evidence>
<name>A0A5N7BK38_9EURO</name>
<proteinExistence type="predicted"/>
<reference evidence="1 2" key="1">
    <citation type="submission" date="2019-04" db="EMBL/GenBank/DDBJ databases">
        <title>Friends and foes A comparative genomics studyof 23 Aspergillus species from section Flavi.</title>
        <authorList>
            <consortium name="DOE Joint Genome Institute"/>
            <person name="Kjaerbolling I."/>
            <person name="Vesth T."/>
            <person name="Frisvad J.C."/>
            <person name="Nybo J.L."/>
            <person name="Theobald S."/>
            <person name="Kildgaard S."/>
            <person name="Isbrandt T."/>
            <person name="Kuo A."/>
            <person name="Sato A."/>
            <person name="Lyhne E.K."/>
            <person name="Kogle M.E."/>
            <person name="Wiebenga A."/>
            <person name="Kun R.S."/>
            <person name="Lubbers R.J."/>
            <person name="Makela M.R."/>
            <person name="Barry K."/>
            <person name="Chovatia M."/>
            <person name="Clum A."/>
            <person name="Daum C."/>
            <person name="Haridas S."/>
            <person name="He G."/>
            <person name="LaButti K."/>
            <person name="Lipzen A."/>
            <person name="Mondo S."/>
            <person name="Riley R."/>
            <person name="Salamov A."/>
            <person name="Simmons B.A."/>
            <person name="Magnuson J.K."/>
            <person name="Henrissat B."/>
            <person name="Mortensen U.H."/>
            <person name="Larsen T.O."/>
            <person name="Devries R.P."/>
            <person name="Grigoriev I.V."/>
            <person name="Machida M."/>
            <person name="Baker S.E."/>
            <person name="Andersen M.R."/>
        </authorList>
    </citation>
    <scope>NUCLEOTIDE SEQUENCE [LARGE SCALE GENOMIC DNA]</scope>
    <source>
        <strain evidence="1 2">IBT 29228</strain>
    </source>
</reference>
<accession>A0A5N7BK38</accession>